<organism evidence="1 2">
    <name type="scientific">Blautia celeris</name>
    <dbReference type="NCBI Taxonomy" id="2763026"/>
    <lineage>
        <taxon>Bacteria</taxon>
        <taxon>Bacillati</taxon>
        <taxon>Bacillota</taxon>
        <taxon>Clostridia</taxon>
        <taxon>Lachnospirales</taxon>
        <taxon>Lachnospiraceae</taxon>
        <taxon>Blautia</taxon>
    </lineage>
</organism>
<accession>A0ABR7FLZ0</accession>
<keyword evidence="2" id="KW-1185">Reference proteome</keyword>
<comment type="caution">
    <text evidence="1">The sequence shown here is derived from an EMBL/GenBank/DDBJ whole genome shotgun (WGS) entry which is preliminary data.</text>
</comment>
<dbReference type="EMBL" id="JACOOU010000016">
    <property type="protein sequence ID" value="MBC5675441.1"/>
    <property type="molecule type" value="Genomic_DNA"/>
</dbReference>
<dbReference type="InterPro" id="IPR012349">
    <property type="entry name" value="Split_barrel_FMN-bd"/>
</dbReference>
<dbReference type="RefSeq" id="WP_054353425.1">
    <property type="nucleotide sequence ID" value="NZ_JACOOU010000016.1"/>
</dbReference>
<protein>
    <submittedName>
        <fullName evidence="1">NimC/NimA family protein</fullName>
    </submittedName>
</protein>
<dbReference type="Proteomes" id="UP000654573">
    <property type="component" value="Unassembled WGS sequence"/>
</dbReference>
<dbReference type="Gene3D" id="2.30.110.10">
    <property type="entry name" value="Electron Transport, Fmn-binding Protein, Chain A"/>
    <property type="match status" value="1"/>
</dbReference>
<name>A0ABR7FLZ0_9FIRM</name>
<gene>
    <name evidence="1" type="ORF">H8S76_24740</name>
</gene>
<dbReference type="SUPFAM" id="SSF50475">
    <property type="entry name" value="FMN-binding split barrel"/>
    <property type="match status" value="1"/>
</dbReference>
<sequence length="130" mass="15288">MKKVYDYIKKCGTYYIATYDSEYPRVRPFNTIDIFEGKLYMQTAKCKPVYHQMLKHPKIEICACKGMNWLRIQATAVFDERIEAEKHLLNACPYLMPDYMPGDGNNVVFYLKNVTATFSNFETEPEIVKF</sequence>
<evidence type="ECO:0000313" key="2">
    <source>
        <dbReference type="Proteomes" id="UP000654573"/>
    </source>
</evidence>
<reference evidence="1 2" key="1">
    <citation type="submission" date="2020-08" db="EMBL/GenBank/DDBJ databases">
        <title>Genome public.</title>
        <authorList>
            <person name="Liu C."/>
            <person name="Sun Q."/>
        </authorList>
    </citation>
    <scope>NUCLEOTIDE SEQUENCE [LARGE SCALE GENOMIC DNA]</scope>
    <source>
        <strain evidence="1 2">NSJ-34</strain>
    </source>
</reference>
<proteinExistence type="predicted"/>
<evidence type="ECO:0000313" key="1">
    <source>
        <dbReference type="EMBL" id="MBC5675441.1"/>
    </source>
</evidence>